<dbReference type="OrthoDB" id="9784964at2"/>
<gene>
    <name evidence="2" type="ORF">NITINOP_2113</name>
</gene>
<feature type="transmembrane region" description="Helical" evidence="1">
    <location>
        <begin position="207"/>
        <end position="227"/>
    </location>
</feature>
<feature type="transmembrane region" description="Helical" evidence="1">
    <location>
        <begin position="168"/>
        <end position="186"/>
    </location>
</feature>
<dbReference type="EMBL" id="LN885086">
    <property type="protein sequence ID" value="CUQ67085.1"/>
    <property type="molecule type" value="Genomic_DNA"/>
</dbReference>
<feature type="transmembrane region" description="Helical" evidence="1">
    <location>
        <begin position="55"/>
        <end position="73"/>
    </location>
</feature>
<keyword evidence="1" id="KW-1133">Transmembrane helix</keyword>
<dbReference type="RefSeq" id="WP_062485160.1">
    <property type="nucleotide sequence ID" value="NZ_LN885086.1"/>
</dbReference>
<accession>A0A0S4KUU2</accession>
<evidence type="ECO:0000313" key="2">
    <source>
        <dbReference type="EMBL" id="CUQ67085.1"/>
    </source>
</evidence>
<reference evidence="3" key="1">
    <citation type="submission" date="2015-09" db="EMBL/GenBank/DDBJ databases">
        <authorList>
            <person name="Daims H."/>
        </authorList>
    </citation>
    <scope>NUCLEOTIDE SEQUENCE [LARGE SCALE GENOMIC DNA]</scope>
</reference>
<feature type="transmembrane region" description="Helical" evidence="1">
    <location>
        <begin position="125"/>
        <end position="148"/>
    </location>
</feature>
<sequence>MGAFLSSLLELYGQALRATWRSLKRSWVTVLALVGFGLLFVGAARIAAPLGMGGGLLLGIANAFLVGATLRLIEQSLSATRTIQPADVPESFGHYFWDVIGVGFVLWLPMMALQMGTKANPYGQFLASAVMLLLFILLNPVPEVIYQVRHDSPLDVFKISYEFVLEHWIEWFLPFALMMLPILLSPDGLRSFFELSGSVGRGAGLDFLQLLLLPFTLVGGWLSYLGFHPDTQWIMLLVFTPPVATAILLFRGHLFALLRGSTRRQRLFASRMNRHQ</sequence>
<evidence type="ECO:0000256" key="1">
    <source>
        <dbReference type="SAM" id="Phobius"/>
    </source>
</evidence>
<dbReference type="AlphaFoldDB" id="A0A0S4KUU2"/>
<name>A0A0S4KUU2_9BACT</name>
<dbReference type="STRING" id="1715989.NITINOP_2113"/>
<protein>
    <submittedName>
        <fullName evidence="2">Uncharacterized protein</fullName>
    </submittedName>
</protein>
<organism evidence="2 3">
    <name type="scientific">Candidatus Nitrospira inopinata</name>
    <dbReference type="NCBI Taxonomy" id="1715989"/>
    <lineage>
        <taxon>Bacteria</taxon>
        <taxon>Pseudomonadati</taxon>
        <taxon>Nitrospirota</taxon>
        <taxon>Nitrospiria</taxon>
        <taxon>Nitrospirales</taxon>
        <taxon>Nitrospiraceae</taxon>
        <taxon>Nitrospira</taxon>
    </lineage>
</organism>
<dbReference type="Proteomes" id="UP000066284">
    <property type="component" value="Chromosome 1"/>
</dbReference>
<proteinExistence type="predicted"/>
<keyword evidence="3" id="KW-1185">Reference proteome</keyword>
<feature type="transmembrane region" description="Helical" evidence="1">
    <location>
        <begin position="93"/>
        <end position="113"/>
    </location>
</feature>
<keyword evidence="1" id="KW-0812">Transmembrane</keyword>
<dbReference type="KEGG" id="nio:NITINOP_2113"/>
<keyword evidence="1" id="KW-0472">Membrane</keyword>
<feature type="transmembrane region" description="Helical" evidence="1">
    <location>
        <begin position="233"/>
        <end position="258"/>
    </location>
</feature>
<evidence type="ECO:0000313" key="3">
    <source>
        <dbReference type="Proteomes" id="UP000066284"/>
    </source>
</evidence>
<feature type="transmembrane region" description="Helical" evidence="1">
    <location>
        <begin position="27"/>
        <end position="48"/>
    </location>
</feature>